<dbReference type="EMBL" id="CP048222">
    <property type="protein sequence ID" value="QHT71282.1"/>
    <property type="molecule type" value="Genomic_DNA"/>
</dbReference>
<sequence length="135" mass="15621">MKQQEQQAFRPDLSVRFGRTKELRWNDFKVTDYLNFVEILNNLTDKRFLDPKIDAEEIVLIPYGPKGGLKKGKIIKAENSKYFECAEVIWKAKNLQESVNNHTSAGIGIYRIGFEKRLPSFYIGQYQDSAGLLTE</sequence>
<proteinExistence type="predicted"/>
<protein>
    <submittedName>
        <fullName evidence="1">Uncharacterized protein</fullName>
    </submittedName>
</protein>
<accession>A0A6C0GVC6</accession>
<gene>
    <name evidence="1" type="ORF">GXP67_33825</name>
</gene>
<dbReference type="KEGG" id="rhoz:GXP67_33825"/>
<evidence type="ECO:0000313" key="2">
    <source>
        <dbReference type="Proteomes" id="UP000480178"/>
    </source>
</evidence>
<name>A0A6C0GVC6_9BACT</name>
<dbReference type="AlphaFoldDB" id="A0A6C0GVC6"/>
<dbReference type="RefSeq" id="WP_162447221.1">
    <property type="nucleotide sequence ID" value="NZ_CP048222.1"/>
</dbReference>
<reference evidence="1 2" key="1">
    <citation type="submission" date="2020-01" db="EMBL/GenBank/DDBJ databases">
        <authorList>
            <person name="Kim M.K."/>
        </authorList>
    </citation>
    <scope>NUCLEOTIDE SEQUENCE [LARGE SCALE GENOMIC DNA]</scope>
    <source>
        <strain evidence="1 2">172606-1</strain>
    </source>
</reference>
<keyword evidence="2" id="KW-1185">Reference proteome</keyword>
<dbReference type="Proteomes" id="UP000480178">
    <property type="component" value="Chromosome"/>
</dbReference>
<organism evidence="1 2">
    <name type="scientific">Rhodocytophaga rosea</name>
    <dbReference type="NCBI Taxonomy" id="2704465"/>
    <lineage>
        <taxon>Bacteria</taxon>
        <taxon>Pseudomonadati</taxon>
        <taxon>Bacteroidota</taxon>
        <taxon>Cytophagia</taxon>
        <taxon>Cytophagales</taxon>
        <taxon>Rhodocytophagaceae</taxon>
        <taxon>Rhodocytophaga</taxon>
    </lineage>
</organism>
<evidence type="ECO:0000313" key="1">
    <source>
        <dbReference type="EMBL" id="QHT71282.1"/>
    </source>
</evidence>